<dbReference type="SUPFAM" id="SSF57845">
    <property type="entry name" value="B-box zinc-binding domain"/>
    <property type="match status" value="1"/>
</dbReference>
<proteinExistence type="predicted"/>
<dbReference type="PANTHER" id="PTHR46603">
    <property type="entry name" value="ABSCISSION/NOCUT CHECKPOINT REGULATOR"/>
    <property type="match status" value="1"/>
</dbReference>
<feature type="compositionally biased region" description="Basic and acidic residues" evidence="1">
    <location>
        <begin position="110"/>
        <end position="126"/>
    </location>
</feature>
<evidence type="ECO:0008006" key="5">
    <source>
        <dbReference type="Google" id="ProtNLM"/>
    </source>
</evidence>
<evidence type="ECO:0000256" key="1">
    <source>
        <dbReference type="SAM" id="MobiDB-lite"/>
    </source>
</evidence>
<feature type="compositionally biased region" description="Polar residues" evidence="1">
    <location>
        <begin position="127"/>
        <end position="139"/>
    </location>
</feature>
<dbReference type="GeneID" id="54420059"/>
<evidence type="ECO:0000313" key="3">
    <source>
        <dbReference type="Proteomes" id="UP000504638"/>
    </source>
</evidence>
<feature type="region of interest" description="Disordered" evidence="1">
    <location>
        <begin position="224"/>
        <end position="244"/>
    </location>
</feature>
<gene>
    <name evidence="2 4" type="ORF">P152DRAFT_458551</name>
</gene>
<accession>A0A6G1G2I9</accession>
<feature type="region of interest" description="Disordered" evidence="1">
    <location>
        <begin position="110"/>
        <end position="202"/>
    </location>
</feature>
<dbReference type="Pfam" id="PF22586">
    <property type="entry name" value="ANCHR-like_BBOX"/>
    <property type="match status" value="1"/>
</dbReference>
<dbReference type="Proteomes" id="UP000504638">
    <property type="component" value="Unplaced"/>
</dbReference>
<name>A0A6G1G2I9_9PEZI</name>
<sequence>MSDPKDDDENLLKRLNALKQSRVQFSDGPATSTTADLTSRFQGLRASSQTPETPTLDDERDILESHFSAEDDGFEQLLKELDQDASKQIGRTEEDDIKRLLDEAHQVLDAAKDDIEGSGRLMKDETVQLNDEMQKSQDPSPDDAEESKETEEEETAKVMEQALDHAQLSPKDEQEDGKFGDTDDPGPLEKSFDLPAVPTGQLPLHDVESEVQDNDLAARFSSLSLPSAPTFKPGDMAKRKKTTEPSDEEVGGWCIICMDDGEVCCLGCDKDVYCRKCWFEGHQGEDALFENKSHKWVKFQKLKP</sequence>
<evidence type="ECO:0000313" key="4">
    <source>
        <dbReference type="RefSeq" id="XP_033533772.1"/>
    </source>
</evidence>
<dbReference type="EMBL" id="ML975158">
    <property type="protein sequence ID" value="KAF1812141.1"/>
    <property type="molecule type" value="Genomic_DNA"/>
</dbReference>
<feature type="compositionally biased region" description="Basic and acidic residues" evidence="1">
    <location>
        <begin position="170"/>
        <end position="181"/>
    </location>
</feature>
<dbReference type="RefSeq" id="XP_033533772.1">
    <property type="nucleotide sequence ID" value="XM_033679489.1"/>
</dbReference>
<protein>
    <recommendedName>
        <fullName evidence="5">Abscission/NoCut checkpoint regulator</fullName>
    </recommendedName>
</protein>
<dbReference type="InterPro" id="IPR044553">
    <property type="entry name" value="Bbox1_ANCHR"/>
</dbReference>
<reference evidence="2 4" key="1">
    <citation type="submission" date="2020-01" db="EMBL/GenBank/DDBJ databases">
        <authorList>
            <consortium name="DOE Joint Genome Institute"/>
            <person name="Haridas S."/>
            <person name="Albert R."/>
            <person name="Binder M."/>
            <person name="Bloem J."/>
            <person name="Labutti K."/>
            <person name="Salamov A."/>
            <person name="Andreopoulos B."/>
            <person name="Baker S.E."/>
            <person name="Barry K."/>
            <person name="Bills G."/>
            <person name="Bluhm B.H."/>
            <person name="Cannon C."/>
            <person name="Castanera R."/>
            <person name="Culley D.E."/>
            <person name="Daum C."/>
            <person name="Ezra D."/>
            <person name="Gonzalez J.B."/>
            <person name="Henrissat B."/>
            <person name="Kuo A."/>
            <person name="Liang C."/>
            <person name="Lipzen A."/>
            <person name="Lutzoni F."/>
            <person name="Magnuson J."/>
            <person name="Mondo S."/>
            <person name="Nolan M."/>
            <person name="Ohm R."/>
            <person name="Pangilinan J."/>
            <person name="Park H.-J."/>
            <person name="Ramirez L."/>
            <person name="Alfaro M."/>
            <person name="Sun H."/>
            <person name="Tritt A."/>
            <person name="Yoshinaga Y."/>
            <person name="Zwiers L.-H."/>
            <person name="Turgeon B.G."/>
            <person name="Goodwin S.B."/>
            <person name="Spatafora J.W."/>
            <person name="Crous P.W."/>
            <person name="Grigoriev I.V."/>
        </authorList>
    </citation>
    <scope>NUCLEOTIDE SEQUENCE</scope>
    <source>
        <strain evidence="2 4">CBS 781.70</strain>
    </source>
</reference>
<dbReference type="AlphaFoldDB" id="A0A6G1G2I9"/>
<organism evidence="2">
    <name type="scientific">Eremomyces bilateralis CBS 781.70</name>
    <dbReference type="NCBI Taxonomy" id="1392243"/>
    <lineage>
        <taxon>Eukaryota</taxon>
        <taxon>Fungi</taxon>
        <taxon>Dikarya</taxon>
        <taxon>Ascomycota</taxon>
        <taxon>Pezizomycotina</taxon>
        <taxon>Dothideomycetes</taxon>
        <taxon>Dothideomycetes incertae sedis</taxon>
        <taxon>Eremomycetales</taxon>
        <taxon>Eremomycetaceae</taxon>
        <taxon>Eremomyces</taxon>
    </lineage>
</organism>
<reference evidence="4" key="2">
    <citation type="submission" date="2020-04" db="EMBL/GenBank/DDBJ databases">
        <authorList>
            <consortium name="NCBI Genome Project"/>
        </authorList>
    </citation>
    <scope>NUCLEOTIDE SEQUENCE</scope>
    <source>
        <strain evidence="4">CBS 781.70</strain>
    </source>
</reference>
<dbReference type="PANTHER" id="PTHR46603:SF1">
    <property type="entry name" value="ABSCISSION_NOCUT CHECKPOINT REGULATOR"/>
    <property type="match status" value="1"/>
</dbReference>
<evidence type="ECO:0000313" key="2">
    <source>
        <dbReference type="EMBL" id="KAF1812141.1"/>
    </source>
</evidence>
<dbReference type="CDD" id="cd19817">
    <property type="entry name" value="Bbox1_ANCHR-like"/>
    <property type="match status" value="1"/>
</dbReference>
<feature type="compositionally biased region" description="Acidic residues" evidence="1">
    <location>
        <begin position="140"/>
        <end position="154"/>
    </location>
</feature>
<dbReference type="OrthoDB" id="5407799at2759"/>
<reference evidence="4" key="3">
    <citation type="submission" date="2025-04" db="UniProtKB">
        <authorList>
            <consortium name="RefSeq"/>
        </authorList>
    </citation>
    <scope>IDENTIFICATION</scope>
    <source>
        <strain evidence="4">CBS 781.70</strain>
    </source>
</reference>
<keyword evidence="3" id="KW-1185">Reference proteome</keyword>